<name>A0ABV8UY89_9BACL</name>
<evidence type="ECO:0000313" key="14">
    <source>
        <dbReference type="EMBL" id="MFC4356174.1"/>
    </source>
</evidence>
<keyword evidence="10 11" id="KW-0511">Multifunctional enzyme</keyword>
<keyword evidence="15" id="KW-1185">Reference proteome</keyword>
<feature type="binding site" evidence="11">
    <location>
        <begin position="165"/>
        <end position="167"/>
    </location>
    <ligand>
        <name>NADP(+)</name>
        <dbReference type="ChEBI" id="CHEBI:58349"/>
    </ligand>
</feature>
<reference evidence="15" key="1">
    <citation type="journal article" date="2019" name="Int. J. Syst. Evol. Microbiol.">
        <title>The Global Catalogue of Microorganisms (GCM) 10K type strain sequencing project: providing services to taxonomists for standard genome sequencing and annotation.</title>
        <authorList>
            <consortium name="The Broad Institute Genomics Platform"/>
            <consortium name="The Broad Institute Genome Sequencing Center for Infectious Disease"/>
            <person name="Wu L."/>
            <person name="Ma J."/>
        </authorList>
    </citation>
    <scope>NUCLEOTIDE SEQUENCE [LARGE SCALE GENOMIC DNA]</scope>
    <source>
        <strain evidence="15">CCUG 50353</strain>
    </source>
</reference>
<dbReference type="Gene3D" id="3.40.50.10860">
    <property type="entry name" value="Leucine Dehydrogenase, chain A, domain 1"/>
    <property type="match status" value="1"/>
</dbReference>
<dbReference type="InterPro" id="IPR046346">
    <property type="entry name" value="Aminoacid_DH-like_N_sf"/>
</dbReference>
<dbReference type="InterPro" id="IPR020631">
    <property type="entry name" value="THF_DH/CycHdrlase_NAD-bd_dom"/>
</dbReference>
<dbReference type="Gene3D" id="3.40.50.720">
    <property type="entry name" value="NAD(P)-binding Rossmann-like Domain"/>
    <property type="match status" value="1"/>
</dbReference>
<dbReference type="EC" id="1.5.1.5" evidence="11"/>
<evidence type="ECO:0000256" key="5">
    <source>
        <dbReference type="ARBA" id="ARBA00022801"/>
    </source>
</evidence>
<evidence type="ECO:0000256" key="9">
    <source>
        <dbReference type="ARBA" id="ARBA00023167"/>
    </source>
</evidence>
<comment type="catalytic activity">
    <reaction evidence="11">
        <text>(6R)-5,10-methylene-5,6,7,8-tetrahydrofolate + NADP(+) = (6R)-5,10-methenyltetrahydrofolate + NADPH</text>
        <dbReference type="Rhea" id="RHEA:22812"/>
        <dbReference type="ChEBI" id="CHEBI:15636"/>
        <dbReference type="ChEBI" id="CHEBI:57455"/>
        <dbReference type="ChEBI" id="CHEBI:57783"/>
        <dbReference type="ChEBI" id="CHEBI:58349"/>
        <dbReference type="EC" id="1.5.1.5"/>
    </reaction>
</comment>
<comment type="function">
    <text evidence="11">Catalyzes the oxidation of 5,10-methylenetetrahydrofolate to 5,10-methenyltetrahydrofolate and then the hydrolysis of 5,10-methenyltetrahydrofolate to 10-formyltetrahydrofolate.</text>
</comment>
<gene>
    <name evidence="11 14" type="primary">folD</name>
    <name evidence="14" type="ORF">ACFO0S_14020</name>
</gene>
<evidence type="ECO:0000259" key="12">
    <source>
        <dbReference type="Pfam" id="PF00763"/>
    </source>
</evidence>
<evidence type="ECO:0000256" key="2">
    <source>
        <dbReference type="ARBA" id="ARBA00022563"/>
    </source>
</evidence>
<dbReference type="PRINTS" id="PR00085">
    <property type="entry name" value="THFDHDRGNASE"/>
</dbReference>
<dbReference type="NCBIfam" id="NF008058">
    <property type="entry name" value="PRK10792.1"/>
    <property type="match status" value="1"/>
</dbReference>
<keyword evidence="9 11" id="KW-0486">Methionine biosynthesis</keyword>
<keyword evidence="5 11" id="KW-0378">Hydrolase</keyword>
<dbReference type="SUPFAM" id="SSF53223">
    <property type="entry name" value="Aminoacid dehydrogenase-like, N-terminal domain"/>
    <property type="match status" value="1"/>
</dbReference>
<dbReference type="Pfam" id="PF02882">
    <property type="entry name" value="THF_DHG_CYH_C"/>
    <property type="match status" value="1"/>
</dbReference>
<dbReference type="InterPro" id="IPR000672">
    <property type="entry name" value="THF_DH/CycHdrlase"/>
</dbReference>
<protein>
    <recommendedName>
        <fullName evidence="11">Bifunctional protein FolD</fullName>
    </recommendedName>
    <domain>
        <recommendedName>
            <fullName evidence="11">Methylenetetrahydrofolate dehydrogenase</fullName>
            <ecNumber evidence="11">1.5.1.5</ecNumber>
        </recommendedName>
    </domain>
    <domain>
        <recommendedName>
            <fullName evidence="11">Methenyltetrahydrofolate cyclohydrolase</fullName>
            <ecNumber evidence="11">3.5.4.9</ecNumber>
        </recommendedName>
    </domain>
</protein>
<feature type="binding site" evidence="11">
    <location>
        <position position="231"/>
    </location>
    <ligand>
        <name>NADP(+)</name>
        <dbReference type="ChEBI" id="CHEBI:58349"/>
    </ligand>
</feature>
<dbReference type="HAMAP" id="MF_01576">
    <property type="entry name" value="THF_DHG_CYH"/>
    <property type="match status" value="1"/>
</dbReference>
<keyword evidence="2 11" id="KW-0554">One-carbon metabolism</keyword>
<evidence type="ECO:0000256" key="4">
    <source>
        <dbReference type="ARBA" id="ARBA00022755"/>
    </source>
</evidence>
<dbReference type="Pfam" id="PF00763">
    <property type="entry name" value="THF_DHG_CYH"/>
    <property type="match status" value="1"/>
</dbReference>
<feature type="domain" description="Tetrahydrofolate dehydrogenase/cyclohydrolase catalytic" evidence="12">
    <location>
        <begin position="6"/>
        <end position="120"/>
    </location>
</feature>
<evidence type="ECO:0000256" key="7">
    <source>
        <dbReference type="ARBA" id="ARBA00023002"/>
    </source>
</evidence>
<comment type="caution">
    <text evidence="11">Lacks conserved residue(s) required for the propagation of feature annotation.</text>
</comment>
<dbReference type="GO" id="GO:0004488">
    <property type="term" value="F:methylenetetrahydrofolate dehydrogenase (NADP+) activity"/>
    <property type="evidence" value="ECO:0007669"/>
    <property type="project" value="UniProtKB-EC"/>
</dbReference>
<keyword evidence="3 11" id="KW-0028">Amino-acid biosynthesis</keyword>
<dbReference type="PROSITE" id="PS00766">
    <property type="entry name" value="THF_DHG_CYH_1"/>
    <property type="match status" value="1"/>
</dbReference>
<evidence type="ECO:0000256" key="6">
    <source>
        <dbReference type="ARBA" id="ARBA00022857"/>
    </source>
</evidence>
<comment type="caution">
    <text evidence="14">The sequence shown here is derived from an EMBL/GenBank/DDBJ whole genome shotgun (WGS) entry which is preliminary data.</text>
</comment>
<dbReference type="InterPro" id="IPR020630">
    <property type="entry name" value="THF_DH/CycHdrlase_cat_dom"/>
</dbReference>
<feature type="domain" description="Tetrahydrofolate dehydrogenase/cyclohydrolase NAD(P)-binding" evidence="13">
    <location>
        <begin position="139"/>
        <end position="281"/>
    </location>
</feature>
<dbReference type="InterPro" id="IPR020867">
    <property type="entry name" value="THF_DH/CycHdrlase_CS"/>
</dbReference>
<dbReference type="InterPro" id="IPR036291">
    <property type="entry name" value="NAD(P)-bd_dom_sf"/>
</dbReference>
<dbReference type="CDD" id="cd01080">
    <property type="entry name" value="NAD_bind_m-THF_DH_Cyclohyd"/>
    <property type="match status" value="1"/>
</dbReference>
<evidence type="ECO:0000256" key="1">
    <source>
        <dbReference type="ARBA" id="ARBA00004777"/>
    </source>
</evidence>
<evidence type="ECO:0000256" key="3">
    <source>
        <dbReference type="ARBA" id="ARBA00022605"/>
    </source>
</evidence>
<proteinExistence type="inferred from homology"/>
<dbReference type="EC" id="3.5.4.9" evidence="11"/>
<dbReference type="GO" id="GO:0004477">
    <property type="term" value="F:methenyltetrahydrofolate cyclohydrolase activity"/>
    <property type="evidence" value="ECO:0007669"/>
    <property type="project" value="UniProtKB-EC"/>
</dbReference>
<keyword evidence="8 11" id="KW-0368">Histidine biosynthesis</keyword>
<evidence type="ECO:0000259" key="13">
    <source>
        <dbReference type="Pfam" id="PF02882"/>
    </source>
</evidence>
<evidence type="ECO:0000313" key="15">
    <source>
        <dbReference type="Proteomes" id="UP001595733"/>
    </source>
</evidence>
<dbReference type="EMBL" id="JBHSEF010000026">
    <property type="protein sequence ID" value="MFC4356174.1"/>
    <property type="molecule type" value="Genomic_DNA"/>
</dbReference>
<comment type="catalytic activity">
    <reaction evidence="11">
        <text>(6R)-5,10-methenyltetrahydrofolate + H2O = (6R)-10-formyltetrahydrofolate + H(+)</text>
        <dbReference type="Rhea" id="RHEA:23700"/>
        <dbReference type="ChEBI" id="CHEBI:15377"/>
        <dbReference type="ChEBI" id="CHEBI:15378"/>
        <dbReference type="ChEBI" id="CHEBI:57455"/>
        <dbReference type="ChEBI" id="CHEBI:195366"/>
        <dbReference type="EC" id="3.5.4.9"/>
    </reaction>
</comment>
<accession>A0ABV8UY89</accession>
<sequence length="284" mass="30767">MTAKIIDGKQIAEQVISKVEERVKLLKGQGITPGLTVILVGDDPASQTYVASKERTSQRLGMKSEVIIKPVTISEKELLTLIHQLNEDTTVDGVLLQLPLPKHIDENNVLQAILPEKDVDGFHPVNVGKLMLNQEGFVPCTPYGIIQLLDYSSISIEGKHAVIVGRSNIVGKPMGQLLLNRHATVTYTHSRTQNLEKFTKQADLLIVATGQPQMITKNHIKPGATVIDVGIHRNSDGRLSGDVDFASASEVAGFITPVPGGVGPMTIAMLMENTCLSAERKLSK</sequence>
<organism evidence="14 15">
    <name type="scientific">Chryseomicrobium palamuruense</name>
    <dbReference type="NCBI Taxonomy" id="682973"/>
    <lineage>
        <taxon>Bacteria</taxon>
        <taxon>Bacillati</taxon>
        <taxon>Bacillota</taxon>
        <taxon>Bacilli</taxon>
        <taxon>Bacillales</taxon>
        <taxon>Caryophanaceae</taxon>
        <taxon>Chryseomicrobium</taxon>
    </lineage>
</organism>
<dbReference type="PANTHER" id="PTHR48099:SF5">
    <property type="entry name" value="C-1-TETRAHYDROFOLATE SYNTHASE, CYTOPLASMIC"/>
    <property type="match status" value="1"/>
</dbReference>
<comment type="subunit">
    <text evidence="11">Homodimer.</text>
</comment>
<dbReference type="Proteomes" id="UP001595733">
    <property type="component" value="Unassembled WGS sequence"/>
</dbReference>
<keyword evidence="4 11" id="KW-0658">Purine biosynthesis</keyword>
<dbReference type="PROSITE" id="PS00767">
    <property type="entry name" value="THF_DHG_CYH_2"/>
    <property type="match status" value="1"/>
</dbReference>
<keyword evidence="6 11" id="KW-0521">NADP</keyword>
<dbReference type="NCBIfam" id="NF010783">
    <property type="entry name" value="PRK14186.1"/>
    <property type="match status" value="1"/>
</dbReference>
<keyword evidence="7 11" id="KW-0560">Oxidoreductase</keyword>
<dbReference type="RefSeq" id="WP_378142720.1">
    <property type="nucleotide sequence ID" value="NZ_JBHSEF010000026.1"/>
</dbReference>
<comment type="similarity">
    <text evidence="11">Belongs to the tetrahydrofolate dehydrogenase/cyclohydrolase family.</text>
</comment>
<evidence type="ECO:0000256" key="11">
    <source>
        <dbReference type="HAMAP-Rule" id="MF_01576"/>
    </source>
</evidence>
<dbReference type="SUPFAM" id="SSF51735">
    <property type="entry name" value="NAD(P)-binding Rossmann-fold domains"/>
    <property type="match status" value="1"/>
</dbReference>
<comment type="pathway">
    <text evidence="1 11">One-carbon metabolism; tetrahydrofolate interconversion.</text>
</comment>
<dbReference type="PANTHER" id="PTHR48099">
    <property type="entry name" value="C-1-TETRAHYDROFOLATE SYNTHASE, CYTOPLASMIC-RELATED"/>
    <property type="match status" value="1"/>
</dbReference>
<evidence type="ECO:0000256" key="10">
    <source>
        <dbReference type="ARBA" id="ARBA00023268"/>
    </source>
</evidence>
<evidence type="ECO:0000256" key="8">
    <source>
        <dbReference type="ARBA" id="ARBA00023102"/>
    </source>
</evidence>